<proteinExistence type="predicted"/>
<organism evidence="1 2">
    <name type="scientific">Desulfitobacterium hafniense DP7</name>
    <dbReference type="NCBI Taxonomy" id="537010"/>
    <lineage>
        <taxon>Bacteria</taxon>
        <taxon>Bacillati</taxon>
        <taxon>Bacillota</taxon>
        <taxon>Clostridia</taxon>
        <taxon>Eubacteriales</taxon>
        <taxon>Desulfitobacteriaceae</taxon>
        <taxon>Desulfitobacterium</taxon>
    </lineage>
</organism>
<name>G9XLH1_DESHA</name>
<evidence type="ECO:0000313" key="1">
    <source>
        <dbReference type="EMBL" id="EHL07456.1"/>
    </source>
</evidence>
<gene>
    <name evidence="1" type="ORF">HMPREF0322_01805</name>
</gene>
<accession>G9XLH1</accession>
<dbReference type="PATRIC" id="fig|537010.4.peg.1687"/>
<sequence length="112" mass="12845">MSLWQYYSYCKTKCPGGQSMDGIDSIVVDTAPVTTLQVFHKRLKIPLPVYLDGVAEFTDPWDEQAYQLFVQHYLDEMKDPGILGIVRQEHDDHYVYLDAAIRYPSESPLGSQ</sequence>
<dbReference type="HOGENOM" id="CLU_2141857_0_0_9"/>
<dbReference type="RefSeq" id="WP_005811127.1">
    <property type="nucleotide sequence ID" value="NZ_JH414460.1"/>
</dbReference>
<evidence type="ECO:0000313" key="2">
    <source>
        <dbReference type="Proteomes" id="UP000004416"/>
    </source>
</evidence>
<reference evidence="1 2" key="1">
    <citation type="submission" date="2011-08" db="EMBL/GenBank/DDBJ databases">
        <authorList>
            <person name="Weinstock G."/>
            <person name="Sodergren E."/>
            <person name="Clifton S."/>
            <person name="Fulton L."/>
            <person name="Fulton B."/>
            <person name="Courtney L."/>
            <person name="Fronick C."/>
            <person name="Harrison M."/>
            <person name="Strong C."/>
            <person name="Farmer C."/>
            <person name="Delahaunty K."/>
            <person name="Markovic C."/>
            <person name="Hall O."/>
            <person name="Minx P."/>
            <person name="Tomlinson C."/>
            <person name="Mitreva M."/>
            <person name="Hou S."/>
            <person name="Chen J."/>
            <person name="Wollam A."/>
            <person name="Pepin K.H."/>
            <person name="Johnson M."/>
            <person name="Bhonagiri V."/>
            <person name="Zhang X."/>
            <person name="Suruliraj S."/>
            <person name="Warren W."/>
            <person name="Chinwalla A."/>
            <person name="Mardis E.R."/>
            <person name="Wilson R.K."/>
        </authorList>
    </citation>
    <scope>NUCLEOTIDE SEQUENCE [LARGE SCALE GENOMIC DNA]</scope>
    <source>
        <strain evidence="1 2">DP7</strain>
    </source>
</reference>
<dbReference type="Proteomes" id="UP000004416">
    <property type="component" value="Unassembled WGS sequence"/>
</dbReference>
<dbReference type="AlphaFoldDB" id="G9XLH1"/>
<protein>
    <submittedName>
        <fullName evidence="1">Uncharacterized protein</fullName>
    </submittedName>
</protein>
<dbReference type="EMBL" id="AFZX01000041">
    <property type="protein sequence ID" value="EHL07456.1"/>
    <property type="molecule type" value="Genomic_DNA"/>
</dbReference>
<comment type="caution">
    <text evidence="1">The sequence shown here is derived from an EMBL/GenBank/DDBJ whole genome shotgun (WGS) entry which is preliminary data.</text>
</comment>